<dbReference type="GO" id="GO:0015942">
    <property type="term" value="P:formate metabolic process"/>
    <property type="evidence" value="ECO:0007669"/>
    <property type="project" value="InterPro"/>
</dbReference>
<comment type="cofactor">
    <cofactor evidence="1">
        <name>Mo-bis(molybdopterin guanine dinucleotide)</name>
        <dbReference type="ChEBI" id="CHEBI:60539"/>
    </cofactor>
</comment>
<evidence type="ECO:0000256" key="7">
    <source>
        <dbReference type="ARBA" id="ARBA00023002"/>
    </source>
</evidence>
<organism evidence="11 12">
    <name type="scientific">Methanocalculus chunghsingensis</name>
    <dbReference type="NCBI Taxonomy" id="156457"/>
    <lineage>
        <taxon>Archaea</taxon>
        <taxon>Methanobacteriati</taxon>
        <taxon>Methanobacteriota</taxon>
        <taxon>Stenosarchaea group</taxon>
        <taxon>Methanomicrobia</taxon>
        <taxon>Methanomicrobiales</taxon>
        <taxon>Methanocalculaceae</taxon>
        <taxon>Methanocalculus</taxon>
    </lineage>
</organism>
<protein>
    <submittedName>
        <fullName evidence="11">Formate dehydrogenase</fullName>
    </submittedName>
</protein>
<evidence type="ECO:0000313" key="12">
    <source>
        <dbReference type="Proteomes" id="UP000730161"/>
    </source>
</evidence>
<evidence type="ECO:0000256" key="5">
    <source>
        <dbReference type="ARBA" id="ARBA00022505"/>
    </source>
</evidence>
<dbReference type="InterPro" id="IPR041924">
    <property type="entry name" value="Formate_Dh-H_N"/>
</dbReference>
<evidence type="ECO:0000256" key="3">
    <source>
        <dbReference type="ARBA" id="ARBA00010312"/>
    </source>
</evidence>
<dbReference type="GO" id="GO:0046872">
    <property type="term" value="F:metal ion binding"/>
    <property type="evidence" value="ECO:0007669"/>
    <property type="project" value="UniProtKB-KW"/>
</dbReference>
<dbReference type="Pfam" id="PF00384">
    <property type="entry name" value="Molybdopterin"/>
    <property type="match status" value="1"/>
</dbReference>
<evidence type="ECO:0000256" key="6">
    <source>
        <dbReference type="ARBA" id="ARBA00022723"/>
    </source>
</evidence>
<dbReference type="PROSITE" id="PS00490">
    <property type="entry name" value="MOLYBDOPTERIN_PROK_2"/>
    <property type="match status" value="1"/>
</dbReference>
<dbReference type="InterPro" id="IPR009010">
    <property type="entry name" value="Asp_de-COase-like_dom_sf"/>
</dbReference>
<dbReference type="Pfam" id="PF04879">
    <property type="entry name" value="Molybdop_Fe4S4"/>
    <property type="match status" value="1"/>
</dbReference>
<dbReference type="GO" id="GO:0016020">
    <property type="term" value="C:membrane"/>
    <property type="evidence" value="ECO:0007669"/>
    <property type="project" value="TreeGrafter"/>
</dbReference>
<dbReference type="InterPro" id="IPR006655">
    <property type="entry name" value="Mopterin_OxRdtase_prok_CS"/>
</dbReference>
<comment type="cofactor">
    <cofactor evidence="2">
        <name>[4Fe-4S] cluster</name>
        <dbReference type="ChEBI" id="CHEBI:49883"/>
    </cofactor>
</comment>
<dbReference type="InterPro" id="IPR006657">
    <property type="entry name" value="MoPterin_dinucl-bd_dom"/>
</dbReference>
<feature type="domain" description="4Fe-4S Mo/W bis-MGD-type" evidence="10">
    <location>
        <begin position="3"/>
        <end position="59"/>
    </location>
</feature>
<dbReference type="SUPFAM" id="SSF50692">
    <property type="entry name" value="ADC-like"/>
    <property type="match status" value="1"/>
</dbReference>
<dbReference type="PROSITE" id="PS00551">
    <property type="entry name" value="MOLYBDOPTERIN_PROK_1"/>
    <property type="match status" value="1"/>
</dbReference>
<comment type="similarity">
    <text evidence="3">Belongs to the prokaryotic molybdopterin-containing oxidoreductase family.</text>
</comment>
<dbReference type="RefSeq" id="WP_211530596.1">
    <property type="nucleotide sequence ID" value="NZ_JWHL01000006.1"/>
</dbReference>
<sequence length="690" mass="75694">MAMKYVQTTCPYCGTGCSMNLVVNDGKVVGVAPYQRSPVNEGKLCPKGVYAHEFINSEDRLTTPLIKKDGKFVEASWDEAYDLIAQKLKSYKPSELAVLASARVSNEENYAIMKFARGVLKTTHIDHCARLCHSSSVAGLATTFGSGAMTNSIADIAESKCIFIIGSNTFEQHPLIGRSVARARKNGAKLIYADPRLTATGKQADLYMQFRSGTDVAIFNAMMQEIIKNGWEDKEFIEKRCVEYDALKGEVMKPEYSLENVEKISGIPAAQLKQAAEWYATSGASSLLFSMGITQHTTGVDNVKSTANLAMLTGNIGRPGTGVNPLRGQNNVQGACDMGCLPVVFTGYQKVIDEAAHKKFSDAWGFPDGICAPQNGYEVTIMLKTLNEKPGELKGMYIMGENPMLSDANLSHVKEAMEKLEFLVVQDIFMTETAEMADVVLPATCYAEKDGCQTSTERRVQRFRKAQDPPGQAKVDWQIIAEVAAKMGYAEQFAWQSAEDIFNEITSLTPSYGGMSYERINKPEALQWPCPAADHPGTPILHTAAFAPAMPDSKGLMTAIPFKYPAEVPDAEYPFILTTGRSLFHWHTGGMTRRSESLDSEVPTGWIEINVDDAKELGIADNEMIVAKTRRGQVNVPARVTKDIMKGVMFMPFHFVECAANILTNDALDPVSKIPEFKACAVTVEKIQEA</sequence>
<dbReference type="AlphaFoldDB" id="A0A8J7W5Z0"/>
<dbReference type="InterPro" id="IPR006478">
    <property type="entry name" value="Formate_DH_asu"/>
</dbReference>
<dbReference type="Pfam" id="PF01568">
    <property type="entry name" value="Molydop_binding"/>
    <property type="match status" value="1"/>
</dbReference>
<evidence type="ECO:0000256" key="4">
    <source>
        <dbReference type="ARBA" id="ARBA00022485"/>
    </source>
</evidence>
<keyword evidence="12" id="KW-1185">Reference proteome</keyword>
<dbReference type="NCBIfam" id="TIGR01591">
    <property type="entry name" value="Fdh-alpha"/>
    <property type="match status" value="1"/>
</dbReference>
<dbReference type="GO" id="GO:0008863">
    <property type="term" value="F:formate dehydrogenase (NAD+) activity"/>
    <property type="evidence" value="ECO:0007669"/>
    <property type="project" value="InterPro"/>
</dbReference>
<dbReference type="InterPro" id="IPR006963">
    <property type="entry name" value="Mopterin_OxRdtase_4Fe-4S_dom"/>
</dbReference>
<evidence type="ECO:0000256" key="8">
    <source>
        <dbReference type="ARBA" id="ARBA00023004"/>
    </source>
</evidence>
<keyword evidence="7" id="KW-0560">Oxidoreductase</keyword>
<dbReference type="InterPro" id="IPR006656">
    <property type="entry name" value="Mopterin_OxRdtase"/>
</dbReference>
<proteinExistence type="inferred from homology"/>
<dbReference type="CDD" id="cd02753">
    <property type="entry name" value="MopB_Formate-Dh-H"/>
    <property type="match status" value="1"/>
</dbReference>
<dbReference type="FunFam" id="3.40.228.10:FF:000002">
    <property type="entry name" value="Formate dehydrogenase subunit alpha"/>
    <property type="match status" value="1"/>
</dbReference>
<dbReference type="CDD" id="cd02790">
    <property type="entry name" value="MopB_CT_Formate-Dh_H"/>
    <property type="match status" value="1"/>
</dbReference>
<keyword evidence="5" id="KW-0500">Molybdenum</keyword>
<dbReference type="GO" id="GO:0003954">
    <property type="term" value="F:NADH dehydrogenase activity"/>
    <property type="evidence" value="ECO:0007669"/>
    <property type="project" value="TreeGrafter"/>
</dbReference>
<keyword evidence="4" id="KW-0004">4Fe-4S</keyword>
<dbReference type="Proteomes" id="UP000730161">
    <property type="component" value="Unassembled WGS sequence"/>
</dbReference>
<evidence type="ECO:0000256" key="2">
    <source>
        <dbReference type="ARBA" id="ARBA00001966"/>
    </source>
</evidence>
<dbReference type="GO" id="GO:0022904">
    <property type="term" value="P:respiratory electron transport chain"/>
    <property type="evidence" value="ECO:0007669"/>
    <property type="project" value="TreeGrafter"/>
</dbReference>
<dbReference type="InterPro" id="IPR050123">
    <property type="entry name" value="Prok_molybdopt-oxidoreductase"/>
</dbReference>
<dbReference type="Gene3D" id="2.20.25.90">
    <property type="entry name" value="ADC-like domains"/>
    <property type="match status" value="1"/>
</dbReference>
<dbReference type="InterPro" id="IPR027467">
    <property type="entry name" value="MopterinOxRdtase_cofactor_BS"/>
</dbReference>
<comment type="caution">
    <text evidence="11">The sequence shown here is derived from an EMBL/GenBank/DDBJ whole genome shotgun (WGS) entry which is preliminary data.</text>
</comment>
<dbReference type="PANTHER" id="PTHR43105">
    <property type="entry name" value="RESPIRATORY NITRATE REDUCTASE"/>
    <property type="match status" value="1"/>
</dbReference>
<dbReference type="OrthoDB" id="23466at2157"/>
<gene>
    <name evidence="11" type="ORF">RJ53_05225</name>
</gene>
<name>A0A8J7W5Z0_9EURY</name>
<dbReference type="GO" id="GO:0043546">
    <property type="term" value="F:molybdopterin cofactor binding"/>
    <property type="evidence" value="ECO:0007669"/>
    <property type="project" value="InterPro"/>
</dbReference>
<accession>A0A8J7W5Z0</accession>
<evidence type="ECO:0000313" key="11">
    <source>
        <dbReference type="EMBL" id="MBR1368939.1"/>
    </source>
</evidence>
<dbReference type="Gene3D" id="3.40.228.10">
    <property type="entry name" value="Dimethylsulfoxide Reductase, domain 2"/>
    <property type="match status" value="1"/>
</dbReference>
<keyword evidence="8" id="KW-0408">Iron</keyword>
<dbReference type="EMBL" id="JWHL01000006">
    <property type="protein sequence ID" value="MBR1368939.1"/>
    <property type="molecule type" value="Genomic_DNA"/>
</dbReference>
<dbReference type="FunFam" id="2.40.40.20:FF:000005">
    <property type="entry name" value="Periplasmic nitrate reductase"/>
    <property type="match status" value="1"/>
</dbReference>
<dbReference type="InterPro" id="IPR041925">
    <property type="entry name" value="CT_Formate-Dh_H"/>
</dbReference>
<reference evidence="11" key="1">
    <citation type="submission" date="2014-12" db="EMBL/GenBank/DDBJ databases">
        <authorList>
            <person name="Huang H.-H."/>
            <person name="Chen S.-C."/>
            <person name="Lai M.-C."/>
        </authorList>
    </citation>
    <scope>NUCLEOTIDE SEQUENCE</scope>
    <source>
        <strain evidence="11">K1F9705b</strain>
    </source>
</reference>
<dbReference type="SMART" id="SM00926">
    <property type="entry name" value="Molybdop_Fe4S4"/>
    <property type="match status" value="1"/>
</dbReference>
<keyword evidence="9" id="KW-0411">Iron-sulfur</keyword>
<dbReference type="SUPFAM" id="SSF53706">
    <property type="entry name" value="Formate dehydrogenase/DMSO reductase, domains 1-3"/>
    <property type="match status" value="1"/>
</dbReference>
<dbReference type="PANTHER" id="PTHR43105:SF14">
    <property type="entry name" value="FORMATE DEHYDROGENASE H"/>
    <property type="match status" value="1"/>
</dbReference>
<dbReference type="Gene3D" id="2.40.40.20">
    <property type="match status" value="1"/>
</dbReference>
<evidence type="ECO:0000259" key="10">
    <source>
        <dbReference type="PROSITE" id="PS51669"/>
    </source>
</evidence>
<evidence type="ECO:0000256" key="9">
    <source>
        <dbReference type="ARBA" id="ARBA00023014"/>
    </source>
</evidence>
<dbReference type="PROSITE" id="PS51669">
    <property type="entry name" value="4FE4S_MOW_BIS_MGD"/>
    <property type="match status" value="1"/>
</dbReference>
<keyword evidence="6" id="KW-0479">Metal-binding</keyword>
<dbReference type="Gene3D" id="3.40.50.740">
    <property type="match status" value="1"/>
</dbReference>
<evidence type="ECO:0000256" key="1">
    <source>
        <dbReference type="ARBA" id="ARBA00001942"/>
    </source>
</evidence>
<dbReference type="GO" id="GO:0051539">
    <property type="term" value="F:4 iron, 4 sulfur cluster binding"/>
    <property type="evidence" value="ECO:0007669"/>
    <property type="project" value="UniProtKB-KW"/>
</dbReference>